<keyword evidence="2" id="KW-1185">Reference proteome</keyword>
<comment type="caution">
    <text evidence="1">The sequence shown here is derived from an EMBL/GenBank/DDBJ whole genome shotgun (WGS) entry which is preliminary data.</text>
</comment>
<dbReference type="OrthoDB" id="954776at2"/>
<dbReference type="AlphaFoldDB" id="A0A3P1CYC5"/>
<organism evidence="1 2">
    <name type="scientific">Larkinella knui</name>
    <dbReference type="NCBI Taxonomy" id="2025310"/>
    <lineage>
        <taxon>Bacteria</taxon>
        <taxon>Pseudomonadati</taxon>
        <taxon>Bacteroidota</taxon>
        <taxon>Cytophagia</taxon>
        <taxon>Cytophagales</taxon>
        <taxon>Spirosomataceae</taxon>
        <taxon>Larkinella</taxon>
    </lineage>
</organism>
<dbReference type="EMBL" id="RQJP01000001">
    <property type="protein sequence ID" value="RRB18313.1"/>
    <property type="molecule type" value="Genomic_DNA"/>
</dbReference>
<proteinExistence type="predicted"/>
<protein>
    <submittedName>
        <fullName evidence="1">Uncharacterized protein</fullName>
    </submittedName>
</protein>
<dbReference type="Proteomes" id="UP000274271">
    <property type="component" value="Unassembled WGS sequence"/>
</dbReference>
<dbReference type="RefSeq" id="WP_124905788.1">
    <property type="nucleotide sequence ID" value="NZ_RQJP01000001.1"/>
</dbReference>
<gene>
    <name evidence="1" type="ORF">EHT87_08585</name>
</gene>
<name>A0A3P1CYC5_9BACT</name>
<sequence length="188" mass="21264">MLRLALTVLIAVILAPPLLAQPCEQLINISRKERKVLKEYIRFCESKGFLKADTGIIMLHLRIDPLGQTEWYIGVSYKDYYTERKPPIGWSTVLGKPILWYNDLFLPNDPKLTNEEQTCLAQVVGTRVNKRPPPPQPRPILDIHGQPMFYKNGQPMMTSGRTIYGGGSGVDMHIIFKKDGSVSKLISV</sequence>
<reference evidence="1 2" key="1">
    <citation type="submission" date="2018-11" db="EMBL/GenBank/DDBJ databases">
        <authorList>
            <person name="Zhou Z."/>
            <person name="Wang G."/>
        </authorList>
    </citation>
    <scope>NUCLEOTIDE SEQUENCE [LARGE SCALE GENOMIC DNA]</scope>
    <source>
        <strain evidence="1 2">KCTC42998</strain>
    </source>
</reference>
<accession>A0A3P1CYC5</accession>
<evidence type="ECO:0000313" key="1">
    <source>
        <dbReference type="EMBL" id="RRB18313.1"/>
    </source>
</evidence>
<evidence type="ECO:0000313" key="2">
    <source>
        <dbReference type="Proteomes" id="UP000274271"/>
    </source>
</evidence>